<proteinExistence type="predicted"/>
<dbReference type="EMBL" id="JBJQOH010000007">
    <property type="protein sequence ID" value="KAL3678850.1"/>
    <property type="molecule type" value="Genomic_DNA"/>
</dbReference>
<evidence type="ECO:0000313" key="2">
    <source>
        <dbReference type="Proteomes" id="UP001633002"/>
    </source>
</evidence>
<accession>A0ABD3GLD1</accession>
<dbReference type="AlphaFoldDB" id="A0ABD3GLD1"/>
<comment type="caution">
    <text evidence="1">The sequence shown here is derived from an EMBL/GenBank/DDBJ whole genome shotgun (WGS) entry which is preliminary data.</text>
</comment>
<gene>
    <name evidence="1" type="ORF">R1sor_021806</name>
</gene>
<dbReference type="Proteomes" id="UP001633002">
    <property type="component" value="Unassembled WGS sequence"/>
</dbReference>
<organism evidence="1 2">
    <name type="scientific">Riccia sorocarpa</name>
    <dbReference type="NCBI Taxonomy" id="122646"/>
    <lineage>
        <taxon>Eukaryota</taxon>
        <taxon>Viridiplantae</taxon>
        <taxon>Streptophyta</taxon>
        <taxon>Embryophyta</taxon>
        <taxon>Marchantiophyta</taxon>
        <taxon>Marchantiopsida</taxon>
        <taxon>Marchantiidae</taxon>
        <taxon>Marchantiales</taxon>
        <taxon>Ricciaceae</taxon>
        <taxon>Riccia</taxon>
    </lineage>
</organism>
<evidence type="ECO:0000313" key="1">
    <source>
        <dbReference type="EMBL" id="KAL3678850.1"/>
    </source>
</evidence>
<protein>
    <submittedName>
        <fullName evidence="1">Uncharacterized protein</fullName>
    </submittedName>
</protein>
<sequence>MLTPKPKSLSAVGNSTQMTQDMSCIRFSFPTDDTSRLRRLSVEILFSRDPDRDEVSSGASEGRSNDELCACSEDEGRLAIVPNTSALTIAEEGFEVQTPFFPGRIQLNARTGMITILPADEQQDVSGQSGPTHLGTLLRYSKFKGKSGDDPDLFLDEYKRIATANREGTEADYLRIFPALPKGRASRWFEVTPPTTRTVWTVG</sequence>
<keyword evidence="2" id="KW-1185">Reference proteome</keyword>
<reference evidence="1 2" key="1">
    <citation type="submission" date="2024-09" db="EMBL/GenBank/DDBJ databases">
        <title>Chromosome-scale assembly of Riccia sorocarpa.</title>
        <authorList>
            <person name="Paukszto L."/>
        </authorList>
    </citation>
    <scope>NUCLEOTIDE SEQUENCE [LARGE SCALE GENOMIC DNA]</scope>
    <source>
        <strain evidence="1">LP-2024</strain>
        <tissue evidence="1">Aerial parts of the thallus</tissue>
    </source>
</reference>
<name>A0ABD3GLD1_9MARC</name>